<feature type="domain" description="Calx-beta" evidence="5">
    <location>
        <begin position="312"/>
        <end position="408"/>
    </location>
</feature>
<dbReference type="InterPro" id="IPR000408">
    <property type="entry name" value="Reg_chr_condens"/>
</dbReference>
<dbReference type="InterPro" id="IPR011460">
    <property type="entry name" value="Lcl_C"/>
</dbReference>
<dbReference type="Proteomes" id="UP000189670">
    <property type="component" value="Unassembled WGS sequence"/>
</dbReference>
<dbReference type="InterPro" id="IPR038081">
    <property type="entry name" value="CalX-like_sf"/>
</dbReference>
<dbReference type="InterPro" id="IPR058923">
    <property type="entry name" value="RCC1-like_dom"/>
</dbReference>
<dbReference type="SUPFAM" id="SSF141072">
    <property type="entry name" value="CalX-like"/>
    <property type="match status" value="1"/>
</dbReference>
<dbReference type="PANTHER" id="PTHR22870">
    <property type="entry name" value="REGULATOR OF CHROMOSOME CONDENSATION"/>
    <property type="match status" value="1"/>
</dbReference>
<dbReference type="PROSITE" id="PS50012">
    <property type="entry name" value="RCC1_3"/>
    <property type="match status" value="6"/>
</dbReference>
<organism evidence="6 7">
    <name type="scientific">Candidatus Magnetoglobus multicellularis str. Araruama</name>
    <dbReference type="NCBI Taxonomy" id="890399"/>
    <lineage>
        <taxon>Bacteria</taxon>
        <taxon>Pseudomonadati</taxon>
        <taxon>Thermodesulfobacteriota</taxon>
        <taxon>Desulfobacteria</taxon>
        <taxon>Desulfobacterales</taxon>
        <taxon>Desulfobacteraceae</taxon>
        <taxon>Candidatus Magnetoglobus</taxon>
    </lineage>
</organism>
<keyword evidence="1" id="KW-0732">Signal</keyword>
<dbReference type="InterPro" id="IPR009091">
    <property type="entry name" value="RCC1/BLIP-II"/>
</dbReference>
<evidence type="ECO:0000256" key="4">
    <source>
        <dbReference type="SAM" id="MobiDB-lite"/>
    </source>
</evidence>
<protein>
    <submittedName>
        <fullName evidence="6">RCC1 repeat-and reductase domain-containing protein</fullName>
    </submittedName>
</protein>
<dbReference type="Pfam" id="PF07603">
    <property type="entry name" value="Lcl_C"/>
    <property type="match status" value="1"/>
</dbReference>
<dbReference type="PRINTS" id="PR00633">
    <property type="entry name" value="RCCNDNSATION"/>
</dbReference>
<keyword evidence="3" id="KW-0106">Calcium</keyword>
<comment type="caution">
    <text evidence="6">The sequence shown here is derived from an EMBL/GenBank/DDBJ whole genome shotgun (WGS) entry which is preliminary data.</text>
</comment>
<evidence type="ECO:0000313" key="6">
    <source>
        <dbReference type="EMBL" id="ETR69319.1"/>
    </source>
</evidence>
<dbReference type="GO" id="GO:0007154">
    <property type="term" value="P:cell communication"/>
    <property type="evidence" value="ECO:0007669"/>
    <property type="project" value="InterPro"/>
</dbReference>
<evidence type="ECO:0000256" key="2">
    <source>
        <dbReference type="ARBA" id="ARBA00022737"/>
    </source>
</evidence>
<evidence type="ECO:0000313" key="7">
    <source>
        <dbReference type="Proteomes" id="UP000189670"/>
    </source>
</evidence>
<dbReference type="Pfam" id="PF03160">
    <property type="entry name" value="Calx-beta"/>
    <property type="match status" value="1"/>
</dbReference>
<evidence type="ECO:0000256" key="1">
    <source>
        <dbReference type="ARBA" id="ARBA00022729"/>
    </source>
</evidence>
<sequence>MILKENGTVWAFGSNVYGQLCDGTTTNRNRPLQVSGLSNIIMVAAGGNQSFAIKEDGTVWACGGNPSGELGDGTTTNRSRPVQTGLSNVAKIASGGAHSIALKDDGTVWAWGYNQYGQLGIGTTTKSINPVQVPGVSNITDIVAENCHSLALRNDGIVIGWGLNGPGQLGDGSSRDRRSPIQIPGISNITLMEAGTNYSLFLKDDGTVWGAGGSNYPDYIIQLSELSNISYLTTKYSHIIAQKDDGTMWAWGPNNTGQLGDGTTIDQDSPIHVPELEQFTKIDAGYCSNLALKEDGTVWSWGCNGTGQLGYAEASILPKPIPSEIQFSAKSYTSTQNTSLTITIINYAQKDIAVSYTTVDGTAIAGIDYVYTSGSLSFLAAETQKVITITILNNPSSYINKNFALSLDVPGNAFLNDDSHAIITISNNNNLKSCEYTSKVPDTGQIRCYDNENEITCPDPNEPFYGQDGNYNINSQSFTKLDSQGNDLPTSANEWTMVRDNVTGLIWEAKTDDGSIHDKDNTYTWHDSNSETNGGNAGKNGDGNDTEDFIKELNENNFGNYSDWRLPTIEELTTIVNNAYTYPPLDKTYF</sequence>
<dbReference type="AlphaFoldDB" id="A0A1V1P351"/>
<evidence type="ECO:0000256" key="3">
    <source>
        <dbReference type="ARBA" id="ARBA00022837"/>
    </source>
</evidence>
<reference evidence="7" key="1">
    <citation type="submission" date="2012-11" db="EMBL/GenBank/DDBJ databases">
        <authorList>
            <person name="Lucero-Rivera Y.E."/>
            <person name="Tovar-Ramirez D."/>
        </authorList>
    </citation>
    <scope>NUCLEOTIDE SEQUENCE [LARGE SCALE GENOMIC DNA]</scope>
    <source>
        <strain evidence="7">Araruama</strain>
    </source>
</reference>
<dbReference type="Gene3D" id="2.130.10.30">
    <property type="entry name" value="Regulator of chromosome condensation 1/beta-lactamase-inhibitor protein II"/>
    <property type="match status" value="3"/>
</dbReference>
<name>A0A1V1P351_9BACT</name>
<dbReference type="PANTHER" id="PTHR22870:SF360">
    <property type="entry name" value="ULTRAVIOLET-B RECEPTOR UVR8"/>
    <property type="match status" value="1"/>
</dbReference>
<evidence type="ECO:0000259" key="5">
    <source>
        <dbReference type="SMART" id="SM00237"/>
    </source>
</evidence>
<accession>A0A1V1P351</accession>
<dbReference type="SUPFAM" id="SSF50985">
    <property type="entry name" value="RCC1/BLIP-II"/>
    <property type="match status" value="1"/>
</dbReference>
<dbReference type="GO" id="GO:0016020">
    <property type="term" value="C:membrane"/>
    <property type="evidence" value="ECO:0007669"/>
    <property type="project" value="InterPro"/>
</dbReference>
<feature type="compositionally biased region" description="Polar residues" evidence="4">
    <location>
        <begin position="522"/>
        <end position="532"/>
    </location>
</feature>
<proteinExistence type="predicted"/>
<dbReference type="InterPro" id="IPR051210">
    <property type="entry name" value="Ub_ligase/GEF_domain"/>
</dbReference>
<dbReference type="Pfam" id="PF25390">
    <property type="entry name" value="WD40_RLD"/>
    <property type="match status" value="1"/>
</dbReference>
<dbReference type="InterPro" id="IPR003644">
    <property type="entry name" value="Calx_beta"/>
</dbReference>
<dbReference type="SMART" id="SM00237">
    <property type="entry name" value="Calx_beta"/>
    <property type="match status" value="1"/>
</dbReference>
<keyword evidence="2" id="KW-0677">Repeat</keyword>
<feature type="region of interest" description="Disordered" evidence="4">
    <location>
        <begin position="521"/>
        <end position="548"/>
    </location>
</feature>
<dbReference type="EMBL" id="ATBP01000674">
    <property type="protein sequence ID" value="ETR69319.1"/>
    <property type="molecule type" value="Genomic_DNA"/>
</dbReference>
<dbReference type="Pfam" id="PF00415">
    <property type="entry name" value="RCC1"/>
    <property type="match status" value="1"/>
</dbReference>
<gene>
    <name evidence="6" type="ORF">OMM_04003</name>
</gene>